<dbReference type="RefSeq" id="XP_015078358.1">
    <property type="nucleotide sequence ID" value="XM_015222872.1"/>
</dbReference>
<gene>
    <name evidence="2" type="primary">LOC107022190</name>
</gene>
<dbReference type="InterPro" id="IPR053134">
    <property type="entry name" value="RNA-dir_DNA_polymerase"/>
</dbReference>
<evidence type="ECO:0000313" key="1">
    <source>
        <dbReference type="Proteomes" id="UP000694930"/>
    </source>
</evidence>
<evidence type="ECO:0000313" key="2">
    <source>
        <dbReference type="RefSeq" id="XP_015078358.1"/>
    </source>
</evidence>
<reference evidence="1" key="1">
    <citation type="journal article" date="2014" name="Nat. Genet.">
        <title>The genome of the stress-tolerant wild tomato species Solanum pennellii.</title>
        <authorList>
            <person name="Bolger A."/>
            <person name="Scossa F."/>
            <person name="Bolger M.E."/>
            <person name="Lanz C."/>
            <person name="Maumus F."/>
            <person name="Tohge T."/>
            <person name="Quesneville H."/>
            <person name="Alseekh S."/>
            <person name="Sorensen I."/>
            <person name="Lichtenstein G."/>
            <person name="Fich E.A."/>
            <person name="Conte M."/>
            <person name="Keller H."/>
            <person name="Schneeberger K."/>
            <person name="Schwacke R."/>
            <person name="Ofner I."/>
            <person name="Vrebalov J."/>
            <person name="Xu Y."/>
            <person name="Osorio S."/>
            <person name="Aflitos S.A."/>
            <person name="Schijlen E."/>
            <person name="Jimenez-Gomez J.M."/>
            <person name="Ryngajllo M."/>
            <person name="Kimura S."/>
            <person name="Kumar R."/>
            <person name="Koenig D."/>
            <person name="Headland L.R."/>
            <person name="Maloof J.N."/>
            <person name="Sinha N."/>
            <person name="van Ham R.C."/>
            <person name="Lankhorst R.K."/>
            <person name="Mao L."/>
            <person name="Vogel A."/>
            <person name="Arsova B."/>
            <person name="Panstruga R."/>
            <person name="Fei Z."/>
            <person name="Rose J.K."/>
            <person name="Zamir D."/>
            <person name="Carrari F."/>
            <person name="Giovannoni J.J."/>
            <person name="Weigel D."/>
            <person name="Usadel B."/>
            <person name="Fernie A.R."/>
        </authorList>
    </citation>
    <scope>NUCLEOTIDE SEQUENCE [LARGE SCALE GENOMIC DNA]</scope>
    <source>
        <strain evidence="1">cv. LA0716</strain>
    </source>
</reference>
<protein>
    <submittedName>
        <fullName evidence="2">Uncharacterized protein LOC107022190</fullName>
    </submittedName>
</protein>
<organism evidence="1 2">
    <name type="scientific">Solanum pennellii</name>
    <name type="common">Tomato</name>
    <name type="synonym">Lycopersicon pennellii</name>
    <dbReference type="NCBI Taxonomy" id="28526"/>
    <lineage>
        <taxon>Eukaryota</taxon>
        <taxon>Viridiplantae</taxon>
        <taxon>Streptophyta</taxon>
        <taxon>Embryophyta</taxon>
        <taxon>Tracheophyta</taxon>
        <taxon>Spermatophyta</taxon>
        <taxon>Magnoliopsida</taxon>
        <taxon>eudicotyledons</taxon>
        <taxon>Gunneridae</taxon>
        <taxon>Pentapetalae</taxon>
        <taxon>asterids</taxon>
        <taxon>lamiids</taxon>
        <taxon>Solanales</taxon>
        <taxon>Solanaceae</taxon>
        <taxon>Solanoideae</taxon>
        <taxon>Solaneae</taxon>
        <taxon>Solanum</taxon>
        <taxon>Solanum subgen. Lycopersicon</taxon>
    </lineage>
</organism>
<dbReference type="GeneID" id="107022190"/>
<name>A0ABM1GZX2_SOLPN</name>
<sequence>MRLLMEGRTVKRHNFILHDVLGKVDSFIFPILDCEVDFEVPIILARPFLSARRTLLDMEKGQIKFRLNNKEASFNICMSIKLTVSAISYGVESIDAIEKYGSLVAALEQNKCRSKWKILELDMKHCESPPAKPSIEKARKLVLNALPPHLRYVFVCRNHTLLVIIAADLNMAQVEFLVAVLKRFKRVIGWTIADIIGISPGIFSHRIKLMSDQKPSFDPQRSLNPPMQEVAKKEIIKWLDPKSSTLLWIPVIGWRICMDDRKLNLWTEKDHFPIPFMDQMLDILAGKRWYCFLDGYSRYNQIFIASEDQDKTTFTSPYRTCAFKRLSFGSYKALPFERYMKSKFSYMVEDTIEMFTDYFSVVDDSFDWCLSKLAEQWVKVHIGDRDLKSDDSVIDQILNLMF</sequence>
<dbReference type="PANTHER" id="PTHR24559:SF444">
    <property type="entry name" value="REVERSE TRANSCRIPTASE DOMAIN-CONTAINING PROTEIN"/>
    <property type="match status" value="1"/>
</dbReference>
<dbReference type="InterPro" id="IPR043502">
    <property type="entry name" value="DNA/RNA_pol_sf"/>
</dbReference>
<reference evidence="2" key="2">
    <citation type="submission" date="2025-08" db="UniProtKB">
        <authorList>
            <consortium name="RefSeq"/>
        </authorList>
    </citation>
    <scope>IDENTIFICATION</scope>
</reference>
<dbReference type="InterPro" id="IPR043128">
    <property type="entry name" value="Rev_trsase/Diguanyl_cyclase"/>
</dbReference>
<dbReference type="Proteomes" id="UP000694930">
    <property type="component" value="Chromosome 6"/>
</dbReference>
<accession>A0ABM1GZX2</accession>
<keyword evidence="1" id="KW-1185">Reference proteome</keyword>
<proteinExistence type="predicted"/>
<dbReference type="Gene3D" id="3.30.70.270">
    <property type="match status" value="1"/>
</dbReference>
<dbReference type="CDD" id="cd01647">
    <property type="entry name" value="RT_LTR"/>
    <property type="match status" value="1"/>
</dbReference>
<dbReference type="Gene3D" id="3.10.10.10">
    <property type="entry name" value="HIV Type 1 Reverse Transcriptase, subunit A, domain 1"/>
    <property type="match status" value="1"/>
</dbReference>
<dbReference type="SUPFAM" id="SSF56672">
    <property type="entry name" value="DNA/RNA polymerases"/>
    <property type="match status" value="1"/>
</dbReference>
<dbReference type="PANTHER" id="PTHR24559">
    <property type="entry name" value="TRANSPOSON TY3-I GAG-POL POLYPROTEIN"/>
    <property type="match status" value="1"/>
</dbReference>